<evidence type="ECO:0000313" key="8">
    <source>
        <dbReference type="EMBL" id="RFO96028.1"/>
    </source>
</evidence>
<evidence type="ECO:0000313" key="9">
    <source>
        <dbReference type="Proteomes" id="UP000260665"/>
    </source>
</evidence>
<dbReference type="Pfam" id="PF13302">
    <property type="entry name" value="Acetyltransf_3"/>
    <property type="match status" value="1"/>
</dbReference>
<dbReference type="EMBL" id="QFZK01000010">
    <property type="protein sequence ID" value="RFO96028.1"/>
    <property type="molecule type" value="Genomic_DNA"/>
</dbReference>
<dbReference type="InterPro" id="IPR016181">
    <property type="entry name" value="Acyl_CoA_acyltransferase"/>
</dbReference>
<dbReference type="InterPro" id="IPR051538">
    <property type="entry name" value="Acyl-CoA_Synth/Transferase"/>
</dbReference>
<dbReference type="InterPro" id="IPR011761">
    <property type="entry name" value="ATP-grasp"/>
</dbReference>
<dbReference type="PROSITE" id="PS50975">
    <property type="entry name" value="ATP_GRASP"/>
    <property type="match status" value="1"/>
</dbReference>
<feature type="domain" description="N-acetyltransferase" evidence="7">
    <location>
        <begin position="729"/>
        <end position="899"/>
    </location>
</feature>
<name>A0A3E1R9I2_9BURK</name>
<dbReference type="PANTHER" id="PTHR43334:SF1">
    <property type="entry name" value="3-HYDROXYPROPIONATE--COA LIGASE [ADP-FORMING]"/>
    <property type="match status" value="1"/>
</dbReference>
<dbReference type="GO" id="GO:0043758">
    <property type="term" value="F:acetate-CoA ligase (ADP-forming) activity"/>
    <property type="evidence" value="ECO:0007669"/>
    <property type="project" value="InterPro"/>
</dbReference>
<dbReference type="InterPro" id="IPR000182">
    <property type="entry name" value="GNAT_dom"/>
</dbReference>
<feature type="domain" description="ATP-grasp" evidence="6">
    <location>
        <begin position="490"/>
        <end position="527"/>
    </location>
</feature>
<dbReference type="InterPro" id="IPR013815">
    <property type="entry name" value="ATP_grasp_subdomain_1"/>
</dbReference>
<comment type="similarity">
    <text evidence="4">In the N-terminal section; belongs to the acetate CoA ligase alpha subunit family.</text>
</comment>
<gene>
    <name evidence="8" type="ORF">DIC66_15010</name>
</gene>
<dbReference type="Gene3D" id="3.30.1490.20">
    <property type="entry name" value="ATP-grasp fold, A domain"/>
    <property type="match status" value="1"/>
</dbReference>
<dbReference type="InterPro" id="IPR043938">
    <property type="entry name" value="Ligase_CoA_dom"/>
</dbReference>
<keyword evidence="3 5" id="KW-0067">ATP-binding</keyword>
<dbReference type="Gene3D" id="3.40.630.30">
    <property type="match status" value="1"/>
</dbReference>
<dbReference type="Pfam" id="PF13607">
    <property type="entry name" value="Succ_CoA_lig"/>
    <property type="match status" value="1"/>
</dbReference>
<evidence type="ECO:0000259" key="7">
    <source>
        <dbReference type="PROSITE" id="PS51186"/>
    </source>
</evidence>
<dbReference type="PROSITE" id="PS51186">
    <property type="entry name" value="GNAT"/>
    <property type="match status" value="1"/>
</dbReference>
<dbReference type="AlphaFoldDB" id="A0A3E1R9I2"/>
<evidence type="ECO:0000259" key="6">
    <source>
        <dbReference type="PROSITE" id="PS50975"/>
    </source>
</evidence>
<dbReference type="SUPFAM" id="SSF52210">
    <property type="entry name" value="Succinyl-CoA synthetase domains"/>
    <property type="match status" value="2"/>
</dbReference>
<evidence type="ECO:0000256" key="1">
    <source>
        <dbReference type="ARBA" id="ARBA00022598"/>
    </source>
</evidence>
<dbReference type="SUPFAM" id="SSF51735">
    <property type="entry name" value="NAD(P)-binding Rossmann-fold domains"/>
    <property type="match status" value="1"/>
</dbReference>
<dbReference type="GO" id="GO:0005524">
    <property type="term" value="F:ATP binding"/>
    <property type="evidence" value="ECO:0007669"/>
    <property type="project" value="UniProtKB-UniRule"/>
</dbReference>
<keyword evidence="2 5" id="KW-0547">Nucleotide-binding</keyword>
<dbReference type="Pfam" id="PF19045">
    <property type="entry name" value="Ligase_CoA_2"/>
    <property type="match status" value="1"/>
</dbReference>
<dbReference type="Proteomes" id="UP000260665">
    <property type="component" value="Unassembled WGS sequence"/>
</dbReference>
<dbReference type="SUPFAM" id="SSF55729">
    <property type="entry name" value="Acyl-CoA N-acyltransferases (Nat)"/>
    <property type="match status" value="1"/>
</dbReference>
<dbReference type="InterPro" id="IPR003781">
    <property type="entry name" value="CoA-bd"/>
</dbReference>
<dbReference type="Pfam" id="PF13549">
    <property type="entry name" value="ATP-grasp_5"/>
    <property type="match status" value="1"/>
</dbReference>
<dbReference type="SMART" id="SM00881">
    <property type="entry name" value="CoA_binding"/>
    <property type="match status" value="1"/>
</dbReference>
<dbReference type="SUPFAM" id="SSF56059">
    <property type="entry name" value="Glutathione synthetase ATP-binding domain-like"/>
    <property type="match status" value="1"/>
</dbReference>
<dbReference type="Gene3D" id="3.40.50.261">
    <property type="entry name" value="Succinyl-CoA synthetase domains"/>
    <property type="match status" value="2"/>
</dbReference>
<accession>A0A3E1R9I2</accession>
<evidence type="ECO:0000256" key="4">
    <source>
        <dbReference type="ARBA" id="ARBA00060888"/>
    </source>
</evidence>
<dbReference type="RefSeq" id="WP_117178632.1">
    <property type="nucleotide sequence ID" value="NZ_QFZK01000010.1"/>
</dbReference>
<dbReference type="Pfam" id="PF13380">
    <property type="entry name" value="CoA_binding_2"/>
    <property type="match status" value="1"/>
</dbReference>
<keyword evidence="8" id="KW-0808">Transferase</keyword>
<organism evidence="8 9">
    <name type="scientific">Rhodoferax lacus</name>
    <dbReference type="NCBI Taxonomy" id="2184758"/>
    <lineage>
        <taxon>Bacteria</taxon>
        <taxon>Pseudomonadati</taxon>
        <taxon>Pseudomonadota</taxon>
        <taxon>Betaproteobacteria</taxon>
        <taxon>Burkholderiales</taxon>
        <taxon>Comamonadaceae</taxon>
        <taxon>Rhodoferax</taxon>
    </lineage>
</organism>
<evidence type="ECO:0000256" key="5">
    <source>
        <dbReference type="PROSITE-ProRule" id="PRU00409"/>
    </source>
</evidence>
<dbReference type="GO" id="GO:0016747">
    <property type="term" value="F:acyltransferase activity, transferring groups other than amino-acyl groups"/>
    <property type="evidence" value="ECO:0007669"/>
    <property type="project" value="InterPro"/>
</dbReference>
<dbReference type="OrthoDB" id="9807426at2"/>
<keyword evidence="1" id="KW-0436">Ligase</keyword>
<comment type="caution">
    <text evidence="8">The sequence shown here is derived from an EMBL/GenBank/DDBJ whole genome shotgun (WGS) entry which is preliminary data.</text>
</comment>
<reference evidence="8 9" key="1">
    <citation type="submission" date="2018-05" db="EMBL/GenBank/DDBJ databases">
        <title>Rhodoferax soyangensis sp.nov., isolated from an oligotrophic freshwater lake.</title>
        <authorList>
            <person name="Park M."/>
        </authorList>
    </citation>
    <scope>NUCLEOTIDE SEQUENCE [LARGE SCALE GENOMIC DNA]</scope>
    <source>
        <strain evidence="8 9">IMCC26218</strain>
    </source>
</reference>
<protein>
    <submittedName>
        <fullName evidence="8">GNAT family N-acetyltransferase</fullName>
    </submittedName>
</protein>
<evidence type="ECO:0000256" key="3">
    <source>
        <dbReference type="ARBA" id="ARBA00022840"/>
    </source>
</evidence>
<dbReference type="InterPro" id="IPR032875">
    <property type="entry name" value="Succ_CoA_lig_flav_dom"/>
</dbReference>
<dbReference type="PANTHER" id="PTHR43334">
    <property type="entry name" value="ACETATE--COA LIGASE [ADP-FORMING]"/>
    <property type="match status" value="1"/>
</dbReference>
<dbReference type="GO" id="GO:0046872">
    <property type="term" value="F:metal ion binding"/>
    <property type="evidence" value="ECO:0007669"/>
    <property type="project" value="InterPro"/>
</dbReference>
<evidence type="ECO:0000256" key="2">
    <source>
        <dbReference type="ARBA" id="ARBA00022741"/>
    </source>
</evidence>
<sequence length="899" mass="95707">MSIRNLERLFNPASVAVIGASMRPGRVGSTVWRNLLEGGFAGPLYAVNPKYTALGRIAVVPRVQDLPQVPDLAVVCTPPDTVALLVQQLASLGTRAVVLLTAGLSAAQQAEVLAAAQPALLRILGPNCIGLLSPYVHLNASFAHRDALPGELAFVSQSGALTTAMLDWAEARGIGFSHCVSLGEHLDIDFGDMLDYLASDARTRAILLYIESVTAARKFMSAARAAARNKPVIVVKAGRSRKGQQAAASHTGGLAGNDLVVDAAIARAGMLRVDSLEQLFDATEALARFRGNQADTLTLLTNGGGAGVLAVDAAEHLGVELTQLSSATLHALDALLPPNWSHGNPVDIIGDAPVQRYVQALQLLLADAACGAVLMMHAPTAIVPSAEIARALLPLATHKPPALMACWLGAQAVQEATRLFQGARVASYSTPEQAVRAFGFGVTYRRNQAQLLEAPSARPVQPEVDSRGTQTLVQQVLAGGREMLSELEAKHVLQAYGIPVVPTRRADATPQAAQQAAAQLGWPVVLKILSPDISHKSDVGGVALDLASEDAVHRAAQQMLERVRAARPDARIDGFTVQAMVHRPQAHELIVGASLDRVFGPVILFGQGGTAVEVVADRAVALPPLNAPLARALMERTRVSRLLKGFRDTPAVDMEALQGVLLAVSQLLADIPELAELDINPLLADAHGVVALDARIKVSSTAAGGEQHFAIRPYPQHLAEPCRWNGRSLTLRPIRPEDQAQHLAFLQQLAPEDVRMRVFFSQRHLEPSELARLTQIDYAREMAFVAVAPDPMNARGPEQTLGVVRALSDPDNIDAEFAIIVRSDCKGRGLGHVLLDKMVRYARANGTQNLVGMVLAENLAMRHLARSVGFVERPSDEAKVCRLVLALNGSGTELSCPAP</sequence>
<proteinExistence type="inferred from homology"/>
<dbReference type="FunFam" id="3.30.1490.20:FF:000020">
    <property type="entry name" value="Protein lysine acetyltransferase"/>
    <property type="match status" value="1"/>
</dbReference>
<keyword evidence="9" id="KW-1185">Reference proteome</keyword>
<dbReference type="Gene3D" id="3.30.470.20">
    <property type="entry name" value="ATP-grasp fold, B domain"/>
    <property type="match status" value="1"/>
</dbReference>
<dbReference type="Gene3D" id="3.40.50.720">
    <property type="entry name" value="NAD(P)-binding Rossmann-like Domain"/>
    <property type="match status" value="1"/>
</dbReference>
<dbReference type="InterPro" id="IPR036291">
    <property type="entry name" value="NAD(P)-bd_dom_sf"/>
</dbReference>
<dbReference type="InterPro" id="IPR016102">
    <property type="entry name" value="Succinyl-CoA_synth-like"/>
</dbReference>